<keyword evidence="2" id="KW-1185">Reference proteome</keyword>
<accession>A0A0L0W8D2</accession>
<gene>
    <name evidence="1" type="ORF">CLPU_15c00190</name>
</gene>
<comment type="caution">
    <text evidence="1">The sequence shown here is derived from an EMBL/GenBank/DDBJ whole genome shotgun (WGS) entry which is preliminary data.</text>
</comment>
<organism evidence="1 2">
    <name type="scientific">Gottschalkia purinilytica</name>
    <name type="common">Clostridium purinilyticum</name>
    <dbReference type="NCBI Taxonomy" id="1503"/>
    <lineage>
        <taxon>Bacteria</taxon>
        <taxon>Bacillati</taxon>
        <taxon>Bacillota</taxon>
        <taxon>Tissierellia</taxon>
        <taxon>Tissierellales</taxon>
        <taxon>Gottschalkiaceae</taxon>
        <taxon>Gottschalkia</taxon>
    </lineage>
</organism>
<evidence type="ECO:0000313" key="2">
    <source>
        <dbReference type="Proteomes" id="UP000037267"/>
    </source>
</evidence>
<dbReference type="AlphaFoldDB" id="A0A0L0W8D2"/>
<protein>
    <submittedName>
        <fullName evidence="1">Uncharacterized protein</fullName>
    </submittedName>
</protein>
<name>A0A0L0W8D2_GOTPU</name>
<dbReference type="EMBL" id="LGSS01000015">
    <property type="protein sequence ID" value="KNF07525.1"/>
    <property type="molecule type" value="Genomic_DNA"/>
</dbReference>
<sequence>MDNNSAQNTLRSYLQEFKEDNSKESINNLVSAMDSIPNADSKTRDLIVDAKAVLYGDKRNKNEIVEKIEEIINKIS</sequence>
<proteinExistence type="predicted"/>
<reference evidence="2" key="1">
    <citation type="submission" date="2015-07" db="EMBL/GenBank/DDBJ databases">
        <title>Draft genome sequence of the purine-degrading Gottschalkia purinilyticum DSM 1384 (formerly Clostridium purinilyticum).</title>
        <authorList>
            <person name="Poehlein A."/>
            <person name="Schiel-Bengelsdorf B."/>
            <person name="Bengelsdorf F.R."/>
            <person name="Daniel R."/>
            <person name="Duerre P."/>
        </authorList>
    </citation>
    <scope>NUCLEOTIDE SEQUENCE [LARGE SCALE GENOMIC DNA]</scope>
    <source>
        <strain evidence="2">DSM 1384</strain>
    </source>
</reference>
<dbReference type="RefSeq" id="WP_050356113.1">
    <property type="nucleotide sequence ID" value="NZ_LGSS01000015.1"/>
</dbReference>
<dbReference type="Proteomes" id="UP000037267">
    <property type="component" value="Unassembled WGS sequence"/>
</dbReference>
<evidence type="ECO:0000313" key="1">
    <source>
        <dbReference type="EMBL" id="KNF07525.1"/>
    </source>
</evidence>